<dbReference type="EMBL" id="CP000465">
    <property type="protein sequence ID" value="ABI93454.1"/>
    <property type="molecule type" value="Genomic_DNA"/>
</dbReference>
<evidence type="ECO:0000313" key="2">
    <source>
        <dbReference type="Proteomes" id="UP000007029"/>
    </source>
</evidence>
<dbReference type="HOGENOM" id="CLU_054044_0_0_5"/>
<dbReference type="AlphaFoldDB" id="Q07GE5"/>
<geneLocation type="plasmid" evidence="1 2">
    <name>pTB2</name>
</geneLocation>
<protein>
    <recommendedName>
        <fullName evidence="3">Glycosyltransferase family 1 protein</fullName>
    </recommendedName>
</protein>
<accession>Q07GE5</accession>
<keyword evidence="2" id="KW-1185">Reference proteome</keyword>
<dbReference type="RefSeq" id="WP_011655510.1">
    <property type="nucleotide sequence ID" value="NC_008387.1"/>
</dbReference>
<proteinExistence type="predicted"/>
<gene>
    <name evidence="1" type="ordered locus">RD1_B0046</name>
</gene>
<evidence type="ECO:0008006" key="3">
    <source>
        <dbReference type="Google" id="ProtNLM"/>
    </source>
</evidence>
<dbReference type="KEGG" id="rde:RD1_B0046"/>
<keyword evidence="1" id="KW-0614">Plasmid</keyword>
<dbReference type="eggNOG" id="ENOG5032V2S">
    <property type="taxonomic scope" value="Bacteria"/>
</dbReference>
<dbReference type="Proteomes" id="UP000007029">
    <property type="component" value="Plasmid pTB2"/>
</dbReference>
<reference evidence="1 2" key="1">
    <citation type="journal article" date="2007" name="J. Bacteriol.">
        <title>The complete genome sequence of Roseobacter denitrificans reveals a mixotrophic rather than photosynthetic metabolism.</title>
        <authorList>
            <person name="Swingley W.D."/>
            <person name="Sadekar S."/>
            <person name="Mastrian S.D."/>
            <person name="Matthies H.J."/>
            <person name="Hao J."/>
            <person name="Ramos H."/>
            <person name="Acharya C.R."/>
            <person name="Conrad A.L."/>
            <person name="Taylor H.L."/>
            <person name="Dejesa L.C."/>
            <person name="Shah M.K."/>
            <person name="O'huallachain M.E."/>
            <person name="Lince M.T."/>
            <person name="Blankenship R.E."/>
            <person name="Beatty J.T."/>
            <person name="Touchman J.W."/>
        </authorList>
    </citation>
    <scope>NUCLEOTIDE SEQUENCE [LARGE SCALE GENOMIC DNA]</scope>
    <source>
        <strain evidence="2">ATCC 33942 / OCh 114</strain>
        <plasmid evidence="1 2">pTB2</plasmid>
    </source>
</reference>
<sequence>MMHHQMNITAGRHVLSRGTGRPARAFLGRRFSGKQNRRALVYYNPSRISWSQIYPFVFYGAELSRQYDVEFRFVPIDALLEGREANPHDADIVLVQPWFTTPLDVLDQALDRLANARPETQISFLDSYAHNDLRLARTVDPYITYYLKKSLFKDKSLYFKTFEGDTNLVDYYGKLYGLKHDPVNWNVPETILSKLRLSPNFLTSPHFIDALSRKEPPNRAGRKLDVSARLGGQNAHGSYAAMRRHASRLVSKIDRISHSPQDTISFKAYMQEMRAARLCFSPFGFGELCWRDIEAMISGTVMIKPDMSHLETLPNLYEPGVTYLPERWDFETLEEVIHTGLDDEPRCEAIAATAYDRMSSYIRNARFVTDMQFLFAEHSQSDAYLRAA</sequence>
<evidence type="ECO:0000313" key="1">
    <source>
        <dbReference type="EMBL" id="ABI93454.1"/>
    </source>
</evidence>
<name>Q07GE5_ROSDO</name>
<organism evidence="1 2">
    <name type="scientific">Roseobacter denitrificans (strain ATCC 33942 / OCh 114)</name>
    <name type="common">Erythrobacter sp. (strain OCh 114)</name>
    <name type="synonym">Roseobacter denitrificans</name>
    <dbReference type="NCBI Taxonomy" id="375451"/>
    <lineage>
        <taxon>Bacteria</taxon>
        <taxon>Pseudomonadati</taxon>
        <taxon>Pseudomonadota</taxon>
        <taxon>Alphaproteobacteria</taxon>
        <taxon>Rhodobacterales</taxon>
        <taxon>Roseobacteraceae</taxon>
        <taxon>Roseobacter</taxon>
    </lineage>
</organism>